<feature type="transmembrane region" description="Helical" evidence="7">
    <location>
        <begin position="374"/>
        <end position="393"/>
    </location>
</feature>
<evidence type="ECO:0000256" key="1">
    <source>
        <dbReference type="ARBA" id="ARBA00004651"/>
    </source>
</evidence>
<protein>
    <submittedName>
        <fullName evidence="9">FtsX-like permease family protein</fullName>
    </submittedName>
</protein>
<comment type="caution">
    <text evidence="9">The sequence shown here is derived from an EMBL/GenBank/DDBJ whole genome shotgun (WGS) entry which is preliminary data.</text>
</comment>
<keyword evidence="4 7" id="KW-1133">Transmembrane helix</keyword>
<feature type="transmembrane region" description="Helical" evidence="7">
    <location>
        <begin position="331"/>
        <end position="354"/>
    </location>
</feature>
<feature type="transmembrane region" description="Helical" evidence="7">
    <location>
        <begin position="861"/>
        <end position="881"/>
    </location>
</feature>
<feature type="domain" description="ABC3 transporter permease C-terminal" evidence="8">
    <location>
        <begin position="290"/>
        <end position="399"/>
    </location>
</feature>
<evidence type="ECO:0000256" key="6">
    <source>
        <dbReference type="ARBA" id="ARBA00038076"/>
    </source>
</evidence>
<keyword evidence="2" id="KW-1003">Cell membrane</keyword>
<gene>
    <name evidence="9" type="ORF">RM425_01350</name>
</gene>
<dbReference type="InterPro" id="IPR003838">
    <property type="entry name" value="ABC3_permease_C"/>
</dbReference>
<accession>A0ABU2K2W6</accession>
<evidence type="ECO:0000256" key="5">
    <source>
        <dbReference type="ARBA" id="ARBA00023136"/>
    </source>
</evidence>
<evidence type="ECO:0000313" key="10">
    <source>
        <dbReference type="Proteomes" id="UP001183222"/>
    </source>
</evidence>
<dbReference type="EMBL" id="JAVREI010000001">
    <property type="protein sequence ID" value="MDT0274536.1"/>
    <property type="molecule type" value="Genomic_DNA"/>
</dbReference>
<keyword evidence="5 7" id="KW-0472">Membrane</keyword>
<dbReference type="Proteomes" id="UP001183222">
    <property type="component" value="Unassembled WGS sequence"/>
</dbReference>
<dbReference type="RefSeq" id="WP_311343382.1">
    <property type="nucleotide sequence ID" value="NZ_JAVREI010000001.1"/>
</dbReference>
<evidence type="ECO:0000259" key="8">
    <source>
        <dbReference type="Pfam" id="PF02687"/>
    </source>
</evidence>
<dbReference type="InterPro" id="IPR050250">
    <property type="entry name" value="Macrolide_Exporter_MacB"/>
</dbReference>
<dbReference type="PANTHER" id="PTHR30572">
    <property type="entry name" value="MEMBRANE COMPONENT OF TRANSPORTER-RELATED"/>
    <property type="match status" value="1"/>
</dbReference>
<keyword evidence="10" id="KW-1185">Reference proteome</keyword>
<comment type="subcellular location">
    <subcellularLocation>
        <location evidence="1">Cell membrane</location>
        <topology evidence="1">Multi-pass membrane protein</topology>
    </subcellularLocation>
</comment>
<feature type="transmembrane region" description="Helical" evidence="7">
    <location>
        <begin position="443"/>
        <end position="470"/>
    </location>
</feature>
<feature type="transmembrane region" description="Helical" evidence="7">
    <location>
        <begin position="491"/>
        <end position="511"/>
    </location>
</feature>
<proteinExistence type="inferred from homology"/>
<evidence type="ECO:0000256" key="3">
    <source>
        <dbReference type="ARBA" id="ARBA00022692"/>
    </source>
</evidence>
<keyword evidence="3 7" id="KW-0812">Transmembrane</keyword>
<feature type="transmembrane region" description="Helical" evidence="7">
    <location>
        <begin position="277"/>
        <end position="302"/>
    </location>
</feature>
<evidence type="ECO:0000313" key="9">
    <source>
        <dbReference type="EMBL" id="MDT0274536.1"/>
    </source>
</evidence>
<feature type="domain" description="ABC3 transporter permease C-terminal" evidence="8">
    <location>
        <begin position="768"/>
        <end position="881"/>
    </location>
</feature>
<feature type="transmembrane region" description="Helical" evidence="7">
    <location>
        <begin position="816"/>
        <end position="841"/>
    </location>
</feature>
<name>A0ABU2K2W6_9ACTN</name>
<dbReference type="Pfam" id="PF02687">
    <property type="entry name" value="FtsX"/>
    <property type="match status" value="2"/>
</dbReference>
<feature type="transmembrane region" description="Helical" evidence="7">
    <location>
        <begin position="414"/>
        <end position="437"/>
    </location>
</feature>
<comment type="similarity">
    <text evidence="6">Belongs to the ABC-4 integral membrane protein family.</text>
</comment>
<evidence type="ECO:0000256" key="4">
    <source>
        <dbReference type="ARBA" id="ARBA00022989"/>
    </source>
</evidence>
<dbReference type="PANTHER" id="PTHR30572:SF4">
    <property type="entry name" value="ABC TRANSPORTER PERMEASE YTRF"/>
    <property type="match status" value="1"/>
</dbReference>
<sequence>MTGWFARWRLALRIARRDALRHKGRTVLVVLMVGLPVMAIAGGDTLFRTSEVGPAEALPAALGGADARLSGESREAIAVDPASGIVWAKAATADPPWTRDEVVGVLPDGTRVVESVTGWIYVGTEGGYARVEGYAEDAVDPMSEGRFEVVEGRLPERAGEIAVSPKVVQRAAGLGEEIRLTRDDVPAEVVGVVRWPDRSGDFVVLPAEDAGLLGDPLSRFYATVPGGLGWPEVQALNERGLAVLSREVAADPPPDAAWLPARDVGYDEAGSNAAETAVLALVIASLVLEVVLLAGPAFAVGVRRQRRDLALIGATGGSAGDLRRIVLANGVVLGGGAAVLGAAAGIGLAGAAIPVIEARSDQVFGPFDVPVLDVALTVAVGLLAGVAASWFPARQAARADVVDALAGRRGQVRTSWRSPVAGLVLGGAGLALVVLGARGTELAVAGGAVLLVVGIVVATPWLVGLLAPLARWLPVSGRLAVRDATRNRSRTAPAVAAVMATVAGVTALAIGSASDSAQAERDYVAAAPMGAGQVYGNGEMAEADWDAVVGVLTREAPGRPVHRLRGNVWTNTDTQAEVAVLADGCAGGVSICRWYPREANAVMTTHGELLVADADALRTVSTGELPGEVYDALDAGRAAVFGSGAVDDAGRVTVVGVEYDLQTGATTVVRSPAAVEGTAELPAVQVPLPEAGTRGVEVPALVVVPPSLTGQLPMPVGTTSLVTGGPGDPVTEEQEERIDEALAAATGEGGLQVERGWQDDLALARLILVGVGGALVLIATLTATGLALTDARPDFATLAAVGAAPRTRRSMAMASAAIVGGGGAVLGVAVGMAPGIAVAYPLTSTDYGYGVDPVLEIPWEVLAAVGVAVPLVAVAVTGLFVRSRLPMARRMA</sequence>
<feature type="transmembrane region" description="Helical" evidence="7">
    <location>
        <begin position="762"/>
        <end position="788"/>
    </location>
</feature>
<evidence type="ECO:0000256" key="7">
    <source>
        <dbReference type="SAM" id="Phobius"/>
    </source>
</evidence>
<reference evidence="10" key="1">
    <citation type="submission" date="2023-07" db="EMBL/GenBank/DDBJ databases">
        <title>30 novel species of actinomycetes from the DSMZ collection.</title>
        <authorList>
            <person name="Nouioui I."/>
        </authorList>
    </citation>
    <scope>NUCLEOTIDE SEQUENCE [LARGE SCALE GENOMIC DNA]</scope>
    <source>
        <strain evidence="10">DSM 46792</strain>
    </source>
</reference>
<evidence type="ECO:0000256" key="2">
    <source>
        <dbReference type="ARBA" id="ARBA00022475"/>
    </source>
</evidence>
<organism evidence="9 10">
    <name type="scientific">Blastococcus goldschmidtiae</name>
    <dbReference type="NCBI Taxonomy" id="3075546"/>
    <lineage>
        <taxon>Bacteria</taxon>
        <taxon>Bacillati</taxon>
        <taxon>Actinomycetota</taxon>
        <taxon>Actinomycetes</taxon>
        <taxon>Geodermatophilales</taxon>
        <taxon>Geodermatophilaceae</taxon>
        <taxon>Blastococcus</taxon>
    </lineage>
</organism>